<feature type="transmembrane region" description="Helical" evidence="1">
    <location>
        <begin position="12"/>
        <end position="33"/>
    </location>
</feature>
<keyword evidence="1" id="KW-1133">Transmembrane helix</keyword>
<protein>
    <submittedName>
        <fullName evidence="2">Arginine/ornithine antiporter ArcD</fullName>
    </submittedName>
</protein>
<evidence type="ECO:0000313" key="3">
    <source>
        <dbReference type="Proteomes" id="UP000763557"/>
    </source>
</evidence>
<keyword evidence="3" id="KW-1185">Reference proteome</keyword>
<gene>
    <name evidence="2" type="ORF">GC106_23470</name>
</gene>
<evidence type="ECO:0000256" key="1">
    <source>
        <dbReference type="SAM" id="Phobius"/>
    </source>
</evidence>
<keyword evidence="1" id="KW-0472">Membrane</keyword>
<feature type="transmembrane region" description="Helical" evidence="1">
    <location>
        <begin position="45"/>
        <end position="65"/>
    </location>
</feature>
<dbReference type="EMBL" id="JAAATY010000005">
    <property type="protein sequence ID" value="NRN65137.1"/>
    <property type="molecule type" value="Genomic_DNA"/>
</dbReference>
<sequence>MPDQGWDVLSALGVVALVAVVVTAVVVLVLAITMIRRHRKVHQPGVPVSAKISYYGSIAYAVLPVDLLPDPILVDDIGVLAAALLYVGRVLRKFRRNRDEITGTGRK</sequence>
<feature type="transmembrane region" description="Helical" evidence="1">
    <location>
        <begin position="71"/>
        <end position="88"/>
    </location>
</feature>
<evidence type="ECO:0000313" key="2">
    <source>
        <dbReference type="EMBL" id="NRN65137.1"/>
    </source>
</evidence>
<name>A0ABX2F1N2_9PSEU</name>
<accession>A0ABX2F1N2</accession>
<organism evidence="2 3">
    <name type="scientific">Kibdelosporangium persicum</name>
    <dbReference type="NCBI Taxonomy" id="2698649"/>
    <lineage>
        <taxon>Bacteria</taxon>
        <taxon>Bacillati</taxon>
        <taxon>Actinomycetota</taxon>
        <taxon>Actinomycetes</taxon>
        <taxon>Pseudonocardiales</taxon>
        <taxon>Pseudonocardiaceae</taxon>
        <taxon>Kibdelosporangium</taxon>
    </lineage>
</organism>
<keyword evidence="1" id="KW-0812">Transmembrane</keyword>
<dbReference type="Proteomes" id="UP000763557">
    <property type="component" value="Unassembled WGS sequence"/>
</dbReference>
<proteinExistence type="predicted"/>
<comment type="caution">
    <text evidence="2">The sequence shown here is derived from an EMBL/GenBank/DDBJ whole genome shotgun (WGS) entry which is preliminary data.</text>
</comment>
<reference evidence="2 3" key="1">
    <citation type="submission" date="2020-01" db="EMBL/GenBank/DDBJ databases">
        <title>Kibdelosporangium persica a novel Actinomycetes from a hot desert in Iran.</title>
        <authorList>
            <person name="Safaei N."/>
            <person name="Zaburannyi N."/>
            <person name="Mueller R."/>
            <person name="Wink J."/>
        </authorList>
    </citation>
    <scope>NUCLEOTIDE SEQUENCE [LARGE SCALE GENOMIC DNA]</scope>
    <source>
        <strain evidence="2 3">4NS15</strain>
    </source>
</reference>
<dbReference type="RefSeq" id="WP_173128536.1">
    <property type="nucleotide sequence ID" value="NZ_CBCSGW010000013.1"/>
</dbReference>